<evidence type="ECO:0000313" key="1">
    <source>
        <dbReference type="EMBL" id="JAH36776.1"/>
    </source>
</evidence>
<dbReference type="EMBL" id="GBXM01071801">
    <property type="protein sequence ID" value="JAH36776.1"/>
    <property type="molecule type" value="Transcribed_RNA"/>
</dbReference>
<reference evidence="1" key="2">
    <citation type="journal article" date="2015" name="Fish Shellfish Immunol.">
        <title>Early steps in the European eel (Anguilla anguilla)-Vibrio vulnificus interaction in the gills: Role of the RtxA13 toxin.</title>
        <authorList>
            <person name="Callol A."/>
            <person name="Pajuelo D."/>
            <person name="Ebbesson L."/>
            <person name="Teles M."/>
            <person name="MacKenzie S."/>
            <person name="Amaro C."/>
        </authorList>
    </citation>
    <scope>NUCLEOTIDE SEQUENCE</scope>
</reference>
<dbReference type="AlphaFoldDB" id="A0A0E9S690"/>
<sequence>MHYMHSVAIAAISCINR</sequence>
<organism evidence="1">
    <name type="scientific">Anguilla anguilla</name>
    <name type="common">European freshwater eel</name>
    <name type="synonym">Muraena anguilla</name>
    <dbReference type="NCBI Taxonomy" id="7936"/>
    <lineage>
        <taxon>Eukaryota</taxon>
        <taxon>Metazoa</taxon>
        <taxon>Chordata</taxon>
        <taxon>Craniata</taxon>
        <taxon>Vertebrata</taxon>
        <taxon>Euteleostomi</taxon>
        <taxon>Actinopterygii</taxon>
        <taxon>Neopterygii</taxon>
        <taxon>Teleostei</taxon>
        <taxon>Anguilliformes</taxon>
        <taxon>Anguillidae</taxon>
        <taxon>Anguilla</taxon>
    </lineage>
</organism>
<accession>A0A0E9S690</accession>
<reference evidence="1" key="1">
    <citation type="submission" date="2014-11" db="EMBL/GenBank/DDBJ databases">
        <authorList>
            <person name="Amaro Gonzalez C."/>
        </authorList>
    </citation>
    <scope>NUCLEOTIDE SEQUENCE</scope>
</reference>
<protein>
    <submittedName>
        <fullName evidence="1">Uncharacterized protein</fullName>
    </submittedName>
</protein>
<proteinExistence type="predicted"/>
<name>A0A0E9S690_ANGAN</name>